<dbReference type="Proteomes" id="UP000673691">
    <property type="component" value="Unassembled WGS sequence"/>
</dbReference>
<feature type="region of interest" description="Disordered" evidence="7">
    <location>
        <begin position="437"/>
        <end position="478"/>
    </location>
</feature>
<sequence length="478" mass="52627">MIYHAVVPNTNTLQSMEKQPLTAPVSLTELYSTAEAQKVVGVDVFHRLIPLSVHQSASVYSEETAKLLRAEQEKSDIADAEAAAALEYMRLPGALDKFRDEDAGRVGSGGVQALAEPPANVREAALVVAQAEAQVPMADLVGALDRLRAEAYRMLDEVRQSLDQEQRECESLRALPLCTLSDAPCEGPSGPLTTSIRQDLRRHGEAMDRAMSADKSTLGRWEAIRGDVDLMSRGPEALDRAYAEVIAAAISAVRSAGSDVKPAVSLLDFDVSIEDTMASKIAKVEECMGKLNRLKKDRLDTLKDLRTLSQIFQSALEKFRPHQTRLAAAAHHQQALIQELTKAYKALLQQEEGRRLQLEWDTAERRRSEFAEQLKVSAGTYDQAVLFYNNITDLIRAVSRTAREFVNRRAEERNALVNTLETRRSEREQQMLNERLSRLTSPLAPSAPPQPPAQAPPTPPGLARGFGLPSAPVGDEYG</sequence>
<dbReference type="PANTHER" id="PTHR23030">
    <property type="entry name" value="PCD6 INTERACTING PROTEIN-RELATED"/>
    <property type="match status" value="1"/>
</dbReference>
<evidence type="ECO:0000256" key="4">
    <source>
        <dbReference type="ARBA" id="ARBA00022753"/>
    </source>
</evidence>
<gene>
    <name evidence="9" type="ORF">BJ554DRAFT_1439</name>
</gene>
<organism evidence="9 10">
    <name type="scientific">Olpidium bornovanus</name>
    <dbReference type="NCBI Taxonomy" id="278681"/>
    <lineage>
        <taxon>Eukaryota</taxon>
        <taxon>Fungi</taxon>
        <taxon>Fungi incertae sedis</taxon>
        <taxon>Olpidiomycota</taxon>
        <taxon>Olpidiomycotina</taxon>
        <taxon>Olpidiomycetes</taxon>
        <taxon>Olpidiales</taxon>
        <taxon>Olpidiaceae</taxon>
        <taxon>Olpidium</taxon>
    </lineage>
</organism>
<evidence type="ECO:0000313" key="9">
    <source>
        <dbReference type="EMBL" id="KAG5458346.1"/>
    </source>
</evidence>
<feature type="coiled-coil region" evidence="6">
    <location>
        <begin position="148"/>
        <end position="175"/>
    </location>
</feature>
<keyword evidence="3" id="KW-0963">Cytoplasm</keyword>
<keyword evidence="6" id="KW-0175">Coiled coil</keyword>
<evidence type="ECO:0000259" key="8">
    <source>
        <dbReference type="PROSITE" id="PS51180"/>
    </source>
</evidence>
<dbReference type="PANTHER" id="PTHR23030:SF30">
    <property type="entry name" value="TYROSINE-PROTEIN PHOSPHATASE NON-RECEPTOR TYPE 23"/>
    <property type="match status" value="1"/>
</dbReference>
<dbReference type="Pfam" id="PF13949">
    <property type="entry name" value="ALIX_LYPXL_bnd"/>
    <property type="match status" value="1"/>
</dbReference>
<evidence type="ECO:0000256" key="3">
    <source>
        <dbReference type="ARBA" id="ARBA00022490"/>
    </source>
</evidence>
<feature type="domain" description="BRO1" evidence="8">
    <location>
        <begin position="1"/>
        <end position="82"/>
    </location>
</feature>
<protein>
    <recommendedName>
        <fullName evidence="5">BRO domain-containing protein 1</fullName>
    </recommendedName>
</protein>
<dbReference type="Gene3D" id="1.20.120.560">
    <property type="entry name" value="alix/aip1 in complex with the ypdl late domain"/>
    <property type="match status" value="1"/>
</dbReference>
<accession>A0A8H8DHG0</accession>
<evidence type="ECO:0000256" key="1">
    <source>
        <dbReference type="ARBA" id="ARBA00004177"/>
    </source>
</evidence>
<reference evidence="9 10" key="1">
    <citation type="journal article" name="Sci. Rep.">
        <title>Genome-scale phylogenetic analyses confirm Olpidium as the closest living zoosporic fungus to the non-flagellated, terrestrial fungi.</title>
        <authorList>
            <person name="Chang Y."/>
            <person name="Rochon D."/>
            <person name="Sekimoto S."/>
            <person name="Wang Y."/>
            <person name="Chovatia M."/>
            <person name="Sandor L."/>
            <person name="Salamov A."/>
            <person name="Grigoriev I.V."/>
            <person name="Stajich J.E."/>
            <person name="Spatafora J.W."/>
        </authorList>
    </citation>
    <scope>NUCLEOTIDE SEQUENCE [LARGE SCALE GENOMIC DNA]</scope>
    <source>
        <strain evidence="9">S191</strain>
    </source>
</reference>
<keyword evidence="10" id="KW-1185">Reference proteome</keyword>
<evidence type="ECO:0000256" key="2">
    <source>
        <dbReference type="ARBA" id="ARBA00004496"/>
    </source>
</evidence>
<comment type="subcellular location">
    <subcellularLocation>
        <location evidence="2">Cytoplasm</location>
    </subcellularLocation>
    <subcellularLocation>
        <location evidence="1">Endosome</location>
    </subcellularLocation>
</comment>
<evidence type="ECO:0000256" key="6">
    <source>
        <dbReference type="SAM" id="Coils"/>
    </source>
</evidence>
<name>A0A8H8DHG0_9FUNG</name>
<dbReference type="Pfam" id="PF03097">
    <property type="entry name" value="BRO1"/>
    <property type="match status" value="1"/>
</dbReference>
<dbReference type="GO" id="GO:0043328">
    <property type="term" value="P:protein transport to vacuole involved in ubiquitin-dependent protein catabolic process via the multivesicular body sorting pathway"/>
    <property type="evidence" value="ECO:0007669"/>
    <property type="project" value="TreeGrafter"/>
</dbReference>
<evidence type="ECO:0000313" key="10">
    <source>
        <dbReference type="Proteomes" id="UP000673691"/>
    </source>
</evidence>
<proteinExistence type="predicted"/>
<dbReference type="EMBL" id="JAEFCI010008625">
    <property type="protein sequence ID" value="KAG5458346.1"/>
    <property type="molecule type" value="Genomic_DNA"/>
</dbReference>
<dbReference type="AlphaFoldDB" id="A0A8H8DHG0"/>
<dbReference type="GO" id="GO:0005768">
    <property type="term" value="C:endosome"/>
    <property type="evidence" value="ECO:0007669"/>
    <property type="project" value="UniProtKB-SubCell"/>
</dbReference>
<evidence type="ECO:0000256" key="5">
    <source>
        <dbReference type="ARBA" id="ARBA00041284"/>
    </source>
</evidence>
<comment type="caution">
    <text evidence="9">The sequence shown here is derived from an EMBL/GenBank/DDBJ whole genome shotgun (WGS) entry which is preliminary data.</text>
</comment>
<dbReference type="PROSITE" id="PS51180">
    <property type="entry name" value="BRO1"/>
    <property type="match status" value="1"/>
</dbReference>
<feature type="non-terminal residue" evidence="9">
    <location>
        <position position="478"/>
    </location>
</feature>
<dbReference type="InterPro" id="IPR004328">
    <property type="entry name" value="BRO1_dom"/>
</dbReference>
<evidence type="ECO:0000256" key="7">
    <source>
        <dbReference type="SAM" id="MobiDB-lite"/>
    </source>
</evidence>
<dbReference type="InterPro" id="IPR025304">
    <property type="entry name" value="ALIX_V_dom"/>
</dbReference>
<feature type="compositionally biased region" description="Pro residues" evidence="7">
    <location>
        <begin position="445"/>
        <end position="460"/>
    </location>
</feature>
<dbReference type="OrthoDB" id="2141925at2759"/>
<keyword evidence="4" id="KW-0967">Endosome</keyword>